<dbReference type="Gene3D" id="3.90.76.10">
    <property type="entry name" value="Dipeptide-binding Protein, Domain 1"/>
    <property type="match status" value="1"/>
</dbReference>
<evidence type="ECO:0000313" key="6">
    <source>
        <dbReference type="EMBL" id="MYV06313.1"/>
    </source>
</evidence>
<dbReference type="AlphaFoldDB" id="A0A7C9JIG7"/>
<dbReference type="Gene3D" id="3.40.190.10">
    <property type="entry name" value="Periplasmic binding protein-like II"/>
    <property type="match status" value="1"/>
</dbReference>
<evidence type="ECO:0000256" key="1">
    <source>
        <dbReference type="ARBA" id="ARBA00004196"/>
    </source>
</evidence>
<dbReference type="PANTHER" id="PTHR30290">
    <property type="entry name" value="PERIPLASMIC BINDING COMPONENT OF ABC TRANSPORTER"/>
    <property type="match status" value="1"/>
</dbReference>
<evidence type="ECO:0000256" key="4">
    <source>
        <dbReference type="ARBA" id="ARBA00022729"/>
    </source>
</evidence>
<feature type="domain" description="Solute-binding protein family 5" evidence="5">
    <location>
        <begin position="57"/>
        <end position="116"/>
    </location>
</feature>
<dbReference type="InterPro" id="IPR000914">
    <property type="entry name" value="SBP_5_dom"/>
</dbReference>
<dbReference type="GO" id="GO:1904680">
    <property type="term" value="F:peptide transmembrane transporter activity"/>
    <property type="evidence" value="ECO:0007669"/>
    <property type="project" value="TreeGrafter"/>
</dbReference>
<keyword evidence="3" id="KW-0813">Transport</keyword>
<dbReference type="SUPFAM" id="SSF53850">
    <property type="entry name" value="Periplasmic binding protein-like II"/>
    <property type="match status" value="1"/>
</dbReference>
<organism evidence="6 7">
    <name type="scientific">Furfurilactobacillus rossiae</name>
    <dbReference type="NCBI Taxonomy" id="231049"/>
    <lineage>
        <taxon>Bacteria</taxon>
        <taxon>Bacillati</taxon>
        <taxon>Bacillota</taxon>
        <taxon>Bacilli</taxon>
        <taxon>Lactobacillales</taxon>
        <taxon>Lactobacillaceae</taxon>
        <taxon>Furfurilactobacillus</taxon>
    </lineage>
</organism>
<sequence>MKKILTTSKRLMSLKALASKKKTRPENGTAKVTDSVSANQLSQVGEGLYRLNADSQPVNALAKKTTISQDGKHYIIDLHQNGKWSNGHAVTAQDFVYSWRRTLNPQSKSEFTYQFANIQNGSRIFGVGKYFHSKSTRPFLITKKGI</sequence>
<dbReference type="PANTHER" id="PTHR30290:SF10">
    <property type="entry name" value="PERIPLASMIC OLIGOPEPTIDE-BINDING PROTEIN-RELATED"/>
    <property type="match status" value="1"/>
</dbReference>
<name>A0A7C9JIG7_9LACO</name>
<comment type="similarity">
    <text evidence="2">Belongs to the bacterial solute-binding protein 5 family.</text>
</comment>
<dbReference type="InterPro" id="IPR039424">
    <property type="entry name" value="SBP_5"/>
</dbReference>
<dbReference type="Proteomes" id="UP000480570">
    <property type="component" value="Unassembled WGS sequence"/>
</dbReference>
<keyword evidence="4" id="KW-0732">Signal</keyword>
<comment type="caution">
    <text evidence="6">The sequence shown here is derived from an EMBL/GenBank/DDBJ whole genome shotgun (WGS) entry which is preliminary data.</text>
</comment>
<evidence type="ECO:0000256" key="2">
    <source>
        <dbReference type="ARBA" id="ARBA00005695"/>
    </source>
</evidence>
<accession>A0A7C9JIG7</accession>
<reference evidence="6 7" key="1">
    <citation type="journal article" date="2019" name="Appl. Environ. Microbiol.">
        <title>Genetic determinants of hydroxycinnamic acid metabolism in heterofermentative lactobacilli.</title>
        <authorList>
            <person name="Gaur G."/>
            <person name="Oh J.H."/>
            <person name="Filannino P."/>
            <person name="Gobbetti M."/>
            <person name="van Pijkeren J.P."/>
            <person name="Ganzle M.G."/>
        </authorList>
    </citation>
    <scope>NUCLEOTIDE SEQUENCE [LARGE SCALE GENOMIC DNA]</scope>
    <source>
        <strain evidence="6 7">FUA3583</strain>
    </source>
</reference>
<evidence type="ECO:0000259" key="5">
    <source>
        <dbReference type="Pfam" id="PF00496"/>
    </source>
</evidence>
<evidence type="ECO:0000313" key="7">
    <source>
        <dbReference type="Proteomes" id="UP000480570"/>
    </source>
</evidence>
<comment type="subcellular location">
    <subcellularLocation>
        <location evidence="1">Cell envelope</location>
    </subcellularLocation>
</comment>
<dbReference type="GO" id="GO:0030313">
    <property type="term" value="C:cell envelope"/>
    <property type="evidence" value="ECO:0007669"/>
    <property type="project" value="UniProtKB-SubCell"/>
</dbReference>
<gene>
    <name evidence="6" type="ORF">GB992_10875</name>
</gene>
<dbReference type="Pfam" id="PF00496">
    <property type="entry name" value="SBP_bac_5"/>
    <property type="match status" value="1"/>
</dbReference>
<protein>
    <recommendedName>
        <fullName evidence="5">Solute-binding protein family 5 domain-containing protein</fullName>
    </recommendedName>
</protein>
<dbReference type="EMBL" id="WEZT01000031">
    <property type="protein sequence ID" value="MYV06313.1"/>
    <property type="molecule type" value="Genomic_DNA"/>
</dbReference>
<proteinExistence type="inferred from homology"/>
<dbReference type="GO" id="GO:0015833">
    <property type="term" value="P:peptide transport"/>
    <property type="evidence" value="ECO:0007669"/>
    <property type="project" value="TreeGrafter"/>
</dbReference>
<evidence type="ECO:0000256" key="3">
    <source>
        <dbReference type="ARBA" id="ARBA00022448"/>
    </source>
</evidence>